<evidence type="ECO:0000259" key="11">
    <source>
        <dbReference type="Pfam" id="PF21687"/>
    </source>
</evidence>
<dbReference type="PANTHER" id="PTHR38831:SF2">
    <property type="entry name" value="TYPE II SECRETION SYSTEM PROTEIN K"/>
    <property type="match status" value="1"/>
</dbReference>
<feature type="transmembrane region" description="Helical" evidence="10">
    <location>
        <begin position="12"/>
        <end position="33"/>
    </location>
</feature>
<dbReference type="Proteomes" id="UP000580043">
    <property type="component" value="Unassembled WGS sequence"/>
</dbReference>
<evidence type="ECO:0000256" key="3">
    <source>
        <dbReference type="ARBA" id="ARBA00022448"/>
    </source>
</evidence>
<evidence type="ECO:0000256" key="4">
    <source>
        <dbReference type="ARBA" id="ARBA00022475"/>
    </source>
</evidence>
<dbReference type="EMBL" id="JABBGA010000005">
    <property type="protein sequence ID" value="NML25860.1"/>
    <property type="molecule type" value="Genomic_DNA"/>
</dbReference>
<dbReference type="GO" id="GO:0005886">
    <property type="term" value="C:plasma membrane"/>
    <property type="evidence" value="ECO:0007669"/>
    <property type="project" value="UniProtKB-SubCell"/>
</dbReference>
<dbReference type="AlphaFoldDB" id="A0A848G3X7"/>
<organism evidence="12 13">
    <name type="scientific">Zoogloea dura</name>
    <dbReference type="NCBI Taxonomy" id="2728840"/>
    <lineage>
        <taxon>Bacteria</taxon>
        <taxon>Pseudomonadati</taxon>
        <taxon>Pseudomonadota</taxon>
        <taxon>Betaproteobacteria</taxon>
        <taxon>Rhodocyclales</taxon>
        <taxon>Zoogloeaceae</taxon>
        <taxon>Zoogloea</taxon>
    </lineage>
</organism>
<keyword evidence="13" id="KW-1185">Reference proteome</keyword>
<evidence type="ECO:0000256" key="8">
    <source>
        <dbReference type="ARBA" id="ARBA00022989"/>
    </source>
</evidence>
<dbReference type="SUPFAM" id="SSF158544">
    <property type="entry name" value="GspK insert domain-like"/>
    <property type="match status" value="1"/>
</dbReference>
<evidence type="ECO:0000256" key="7">
    <source>
        <dbReference type="ARBA" id="ARBA00022927"/>
    </source>
</evidence>
<dbReference type="PANTHER" id="PTHR38831">
    <property type="entry name" value="TYPE II SECRETION SYSTEM PROTEIN K"/>
    <property type="match status" value="1"/>
</dbReference>
<evidence type="ECO:0000256" key="10">
    <source>
        <dbReference type="SAM" id="Phobius"/>
    </source>
</evidence>
<comment type="subcellular location">
    <subcellularLocation>
        <location evidence="1">Cell inner membrane</location>
    </subcellularLocation>
</comment>
<name>A0A848G3X7_9RHOO</name>
<accession>A0A848G3X7</accession>
<dbReference type="Gene3D" id="1.10.40.60">
    <property type="entry name" value="EpsJ-like"/>
    <property type="match status" value="1"/>
</dbReference>
<evidence type="ECO:0000313" key="13">
    <source>
        <dbReference type="Proteomes" id="UP000580043"/>
    </source>
</evidence>
<protein>
    <submittedName>
        <fullName evidence="12">General secretion pathway protein GspK</fullName>
    </submittedName>
</protein>
<keyword evidence="4" id="KW-1003">Cell membrane</keyword>
<keyword evidence="9 10" id="KW-0472">Membrane</keyword>
<evidence type="ECO:0000256" key="2">
    <source>
        <dbReference type="ARBA" id="ARBA00007246"/>
    </source>
</evidence>
<feature type="domain" description="T2SS protein K first SAM-like" evidence="11">
    <location>
        <begin position="114"/>
        <end position="191"/>
    </location>
</feature>
<sequence length="302" mass="32140">MRGSSRHRQQAYALVAVMWMVSALMVLVSALVYQARTEIRVVSAGRDALSAATRGDAAIQLALAAIVGEPRAFTYQRALDVTFEGQGIRVLVTPLNGLISLNGAPAPLLEAMFVRAAGLDPALAGALAERIVDWRDSDLAPLPRGAEAPDYLAAGSPYRPRNGPFEAPEDLLQVLGVDLETYDKIKNLITVDGGSALTNPLAAPQEVLLVLAQGNAAVADRIATARDAGQVQVDTTSLMQEFTDQSSSSRFRLQAFVPTGDGRAIVRTQVVDASPVSSPRLPWRVMRVERPYGAGDISGAPR</sequence>
<comment type="similarity">
    <text evidence="2">Belongs to the GSP K family.</text>
</comment>
<keyword evidence="3" id="KW-0813">Transport</keyword>
<comment type="caution">
    <text evidence="12">The sequence shown here is derived from an EMBL/GenBank/DDBJ whole genome shotgun (WGS) entry which is preliminary data.</text>
</comment>
<gene>
    <name evidence="12" type="ORF">HHL15_08920</name>
</gene>
<keyword evidence="8 10" id="KW-1133">Transmembrane helix</keyword>
<evidence type="ECO:0000256" key="5">
    <source>
        <dbReference type="ARBA" id="ARBA00022519"/>
    </source>
</evidence>
<proteinExistence type="inferred from homology"/>
<reference evidence="12 13" key="1">
    <citation type="submission" date="2020-04" db="EMBL/GenBank/DDBJ databases">
        <title>Zoogloea sp. G-4-1-14 isolated from soil.</title>
        <authorList>
            <person name="Dahal R.H."/>
        </authorList>
    </citation>
    <scope>NUCLEOTIDE SEQUENCE [LARGE SCALE GENOMIC DNA]</scope>
    <source>
        <strain evidence="12 13">G-4-1-14</strain>
    </source>
</reference>
<dbReference type="GO" id="GO:0009306">
    <property type="term" value="P:protein secretion"/>
    <property type="evidence" value="ECO:0007669"/>
    <property type="project" value="InterPro"/>
</dbReference>
<evidence type="ECO:0000256" key="6">
    <source>
        <dbReference type="ARBA" id="ARBA00022692"/>
    </source>
</evidence>
<dbReference type="InterPro" id="IPR005628">
    <property type="entry name" value="GspK"/>
</dbReference>
<evidence type="ECO:0000256" key="9">
    <source>
        <dbReference type="ARBA" id="ARBA00023136"/>
    </source>
</evidence>
<dbReference type="InterPro" id="IPR038072">
    <property type="entry name" value="GspK_central_sf"/>
</dbReference>
<evidence type="ECO:0000256" key="1">
    <source>
        <dbReference type="ARBA" id="ARBA00004533"/>
    </source>
</evidence>
<keyword evidence="7" id="KW-0653">Protein transport</keyword>
<dbReference type="RefSeq" id="WP_169145402.1">
    <property type="nucleotide sequence ID" value="NZ_JABBGA010000005.1"/>
</dbReference>
<keyword evidence="5" id="KW-0997">Cell inner membrane</keyword>
<dbReference type="Pfam" id="PF21687">
    <property type="entry name" value="T2SSK_1st"/>
    <property type="match status" value="1"/>
</dbReference>
<evidence type="ECO:0000313" key="12">
    <source>
        <dbReference type="EMBL" id="NML25860.1"/>
    </source>
</evidence>
<keyword evidence="6 10" id="KW-0812">Transmembrane</keyword>
<dbReference type="InterPro" id="IPR049031">
    <property type="entry name" value="T2SSK_SAM-like_1st"/>
</dbReference>